<organism evidence="1 2">
    <name type="scientific">Methanoplanus limicola DSM 2279</name>
    <dbReference type="NCBI Taxonomy" id="937775"/>
    <lineage>
        <taxon>Archaea</taxon>
        <taxon>Methanobacteriati</taxon>
        <taxon>Methanobacteriota</taxon>
        <taxon>Stenosarchaea group</taxon>
        <taxon>Methanomicrobia</taxon>
        <taxon>Methanomicrobiales</taxon>
        <taxon>Methanomicrobiaceae</taxon>
        <taxon>Methanoplanus</taxon>
    </lineage>
</organism>
<accession>H1YWK6</accession>
<proteinExistence type="predicted"/>
<dbReference type="Proteomes" id="UP000005741">
    <property type="component" value="Chromosome"/>
</dbReference>
<dbReference type="InterPro" id="IPR052968">
    <property type="entry name" value="Nucleotide_metab_enz"/>
</dbReference>
<dbReference type="PANTHER" id="PTHR42146:SF1">
    <property type="entry name" value="OLIGORIBONUCLEASE NRNB"/>
    <property type="match status" value="1"/>
</dbReference>
<dbReference type="EMBL" id="CM001436">
    <property type="protein sequence ID" value="EHQ35808.1"/>
    <property type="molecule type" value="Genomic_DNA"/>
</dbReference>
<dbReference type="Gene3D" id="3.10.310.30">
    <property type="match status" value="1"/>
</dbReference>
<dbReference type="SUPFAM" id="SSF64182">
    <property type="entry name" value="DHH phosphoesterases"/>
    <property type="match status" value="1"/>
</dbReference>
<evidence type="ECO:0000313" key="1">
    <source>
        <dbReference type="EMBL" id="EHQ35808.1"/>
    </source>
</evidence>
<name>H1YWK6_9EURY</name>
<evidence type="ECO:0000313" key="2">
    <source>
        <dbReference type="Proteomes" id="UP000005741"/>
    </source>
</evidence>
<dbReference type="RefSeq" id="WP_004077695.1">
    <property type="nucleotide sequence ID" value="NZ_CM001436.1"/>
</dbReference>
<reference evidence="1 2" key="1">
    <citation type="submission" date="2011-10" db="EMBL/GenBank/DDBJ databases">
        <title>The Improved High-Quality Draft genome of Methanoplanus limicola DSM 2279.</title>
        <authorList>
            <consortium name="US DOE Joint Genome Institute (JGI-PGF)"/>
            <person name="Lucas S."/>
            <person name="Copeland A."/>
            <person name="Lapidus A."/>
            <person name="Glavina del Rio T."/>
            <person name="Dalin E."/>
            <person name="Tice H."/>
            <person name="Bruce D."/>
            <person name="Goodwin L."/>
            <person name="Pitluck S."/>
            <person name="Peters L."/>
            <person name="Mikhailova N."/>
            <person name="Lu M."/>
            <person name="Kyrpides N."/>
            <person name="Mavromatis K."/>
            <person name="Ivanova N."/>
            <person name="Markowitz V."/>
            <person name="Cheng J.-F."/>
            <person name="Hugenholtz P."/>
            <person name="Woyke T."/>
            <person name="Wu D."/>
            <person name="Wirth R."/>
            <person name="Brambilla E.-M."/>
            <person name="Klenk H.-P."/>
            <person name="Eisen J.A."/>
        </authorList>
    </citation>
    <scope>NUCLEOTIDE SEQUENCE [LARGE SCALE GENOMIC DNA]</scope>
    <source>
        <strain evidence="1 2">DSM 2279</strain>
    </source>
</reference>
<dbReference type="OrthoDB" id="18016at2157"/>
<dbReference type="STRING" id="937775.Metlim_1707"/>
<gene>
    <name evidence="1" type="ORF">Metlim_1707</name>
</gene>
<dbReference type="PANTHER" id="PTHR42146">
    <property type="entry name" value="3',5'-CYCLIC-NUCLEOTIDE PHOSPHODIESTERASE"/>
    <property type="match status" value="1"/>
</dbReference>
<dbReference type="InParanoid" id="H1YWK6"/>
<protein>
    <submittedName>
        <fullName evidence="1">Phosphoesterase DHHA1</fullName>
    </submittedName>
</protein>
<keyword evidence="2" id="KW-1185">Reference proteome</keyword>
<dbReference type="InterPro" id="IPR038763">
    <property type="entry name" value="DHH_sf"/>
</dbReference>
<dbReference type="HOGENOM" id="CLU_076809_0_0_2"/>
<sequence length="325" mass="37168">MGNNKKKRDKKEKFISAVRQRRTGIVHLTHNDLDAAGCDAIHRRKYGRDIFTIWSSVGGFINNLKNVSETEGKGDILSISDLGYQKGIDRYVRKAVSNGWKIEWRDHHRWTDEEIKETEGIVEYLKVDTSVCATGIVAEDLMPEDRSSAEIAKVVCDYDLWRHNDPRSKILGEVCTKRKNLNYVRDCLTEGIMIDEEIEKIYSHIEKEKNEAIEKSIKKTKIYQGKYKIAFAPLYGYPSETAHAIRDRMGTDIEVIVSENGRFSIRSEPPVSHLIAKEFNGGGHPPAAGGSFDFKFTDKMVFKLLKKSRYFKILSRKSENITAES</sequence>
<dbReference type="AlphaFoldDB" id="H1YWK6"/>